<dbReference type="PROSITE" id="PS51257">
    <property type="entry name" value="PROKAR_LIPOPROTEIN"/>
    <property type="match status" value="1"/>
</dbReference>
<feature type="domain" description="SLBB" evidence="18">
    <location>
        <begin position="206"/>
        <end position="283"/>
    </location>
</feature>
<dbReference type="Gene3D" id="3.30.1950.10">
    <property type="entry name" value="wza like domain"/>
    <property type="match status" value="1"/>
</dbReference>
<dbReference type="Pfam" id="PF22461">
    <property type="entry name" value="SLBB_2"/>
    <property type="match status" value="2"/>
</dbReference>
<dbReference type="Pfam" id="PF02563">
    <property type="entry name" value="Poly_export"/>
    <property type="match status" value="1"/>
</dbReference>
<evidence type="ECO:0000256" key="12">
    <source>
        <dbReference type="ARBA" id="ARBA00023139"/>
    </source>
</evidence>
<dbReference type="Gene3D" id="3.10.560.10">
    <property type="entry name" value="Outer membrane lipoprotein wza domain like"/>
    <property type="match status" value="2"/>
</dbReference>
<dbReference type="InterPro" id="IPR054765">
    <property type="entry name" value="SLBB_dom"/>
</dbReference>
<organism evidence="19 20">
    <name type="scientific">Malikia spinosa</name>
    <dbReference type="NCBI Taxonomy" id="86180"/>
    <lineage>
        <taxon>Bacteria</taxon>
        <taxon>Pseudomonadati</taxon>
        <taxon>Pseudomonadota</taxon>
        <taxon>Betaproteobacteria</taxon>
        <taxon>Burkholderiales</taxon>
        <taxon>Comamonadaceae</taxon>
        <taxon>Malikia</taxon>
    </lineage>
</organism>
<keyword evidence="12" id="KW-0564">Palmitate</keyword>
<evidence type="ECO:0000256" key="10">
    <source>
        <dbReference type="ARBA" id="ARBA00023114"/>
    </source>
</evidence>
<keyword evidence="3" id="KW-0813">Transport</keyword>
<evidence type="ECO:0000313" key="19">
    <source>
        <dbReference type="EMBL" id="MYZ52988.1"/>
    </source>
</evidence>
<dbReference type="InterPro" id="IPR049712">
    <property type="entry name" value="Poly_export"/>
</dbReference>
<feature type="domain" description="Polysaccharide export protein N-terminal" evidence="16">
    <location>
        <begin position="102"/>
        <end position="199"/>
    </location>
</feature>
<protein>
    <submittedName>
        <fullName evidence="19">Sugar transporter</fullName>
    </submittedName>
</protein>
<evidence type="ECO:0000256" key="5">
    <source>
        <dbReference type="ARBA" id="ARBA00022597"/>
    </source>
</evidence>
<dbReference type="InterPro" id="IPR003715">
    <property type="entry name" value="Poly_export_N"/>
</dbReference>
<dbReference type="AlphaFoldDB" id="A0A7C9J7V6"/>
<feature type="domain" description="Outer-membrane lipoprotein Wza C-terminal" evidence="17">
    <location>
        <begin position="375"/>
        <end position="395"/>
    </location>
</feature>
<keyword evidence="5 19" id="KW-0762">Sugar transport</keyword>
<evidence type="ECO:0000256" key="1">
    <source>
        <dbReference type="ARBA" id="ARBA00004571"/>
    </source>
</evidence>
<keyword evidence="14" id="KW-0449">Lipoprotein</keyword>
<feature type="domain" description="SLBB" evidence="18">
    <location>
        <begin position="290"/>
        <end position="372"/>
    </location>
</feature>
<evidence type="ECO:0000259" key="17">
    <source>
        <dbReference type="Pfam" id="PF18412"/>
    </source>
</evidence>
<dbReference type="GO" id="GO:0046930">
    <property type="term" value="C:pore complex"/>
    <property type="evidence" value="ECO:0007669"/>
    <property type="project" value="UniProtKB-KW"/>
</dbReference>
<evidence type="ECO:0000256" key="3">
    <source>
        <dbReference type="ARBA" id="ARBA00022448"/>
    </source>
</evidence>
<dbReference type="GO" id="GO:0006811">
    <property type="term" value="P:monoatomic ion transport"/>
    <property type="evidence" value="ECO:0007669"/>
    <property type="project" value="UniProtKB-KW"/>
</dbReference>
<keyword evidence="9" id="KW-0406">Ion transport</keyword>
<evidence type="ECO:0000256" key="8">
    <source>
        <dbReference type="ARBA" id="ARBA00023047"/>
    </source>
</evidence>
<keyword evidence="8" id="KW-0625">Polysaccharide transport</keyword>
<evidence type="ECO:0000313" key="20">
    <source>
        <dbReference type="Proteomes" id="UP000481947"/>
    </source>
</evidence>
<reference evidence="19 20" key="1">
    <citation type="submission" date="2019-09" db="EMBL/GenBank/DDBJ databases">
        <title>Identification of Malikia spinosa a prominent benzene-, toluene-, and ethylbenzene-degrading bacterium: enrichment, isolation and whole genome sequencing.</title>
        <authorList>
            <person name="Tancsics A."/>
            <person name="Revesz F."/>
            <person name="Kriszt B."/>
        </authorList>
    </citation>
    <scope>NUCLEOTIDE SEQUENCE [LARGE SCALE GENOMIC DNA]</scope>
    <source>
        <strain evidence="19 20">AB6</strain>
    </source>
</reference>
<keyword evidence="13" id="KW-0998">Cell outer membrane</keyword>
<comment type="subcellular location">
    <subcellularLocation>
        <location evidence="1">Cell outer membrane</location>
        <topology evidence="1">Multi-pass membrane protein</topology>
    </subcellularLocation>
</comment>
<feature type="chain" id="PRO_5028827118" evidence="15">
    <location>
        <begin position="30"/>
        <end position="404"/>
    </location>
</feature>
<proteinExistence type="inferred from homology"/>
<dbReference type="RefSeq" id="WP_161125684.1">
    <property type="nucleotide sequence ID" value="NZ_VYSB01000014.1"/>
</dbReference>
<keyword evidence="4" id="KW-1134">Transmembrane beta strand</keyword>
<gene>
    <name evidence="19" type="ORF">F5985_12805</name>
</gene>
<dbReference type="InterPro" id="IPR040716">
    <property type="entry name" value="Wza_C"/>
</dbReference>
<keyword evidence="10" id="KW-0626">Porin</keyword>
<evidence type="ECO:0000256" key="14">
    <source>
        <dbReference type="ARBA" id="ARBA00023288"/>
    </source>
</evidence>
<evidence type="ECO:0000256" key="6">
    <source>
        <dbReference type="ARBA" id="ARBA00022692"/>
    </source>
</evidence>
<evidence type="ECO:0000256" key="13">
    <source>
        <dbReference type="ARBA" id="ARBA00023237"/>
    </source>
</evidence>
<keyword evidence="11" id="KW-0472">Membrane</keyword>
<dbReference type="Pfam" id="PF18412">
    <property type="entry name" value="Wza_C"/>
    <property type="match status" value="1"/>
</dbReference>
<comment type="caution">
    <text evidence="19">The sequence shown here is derived from an EMBL/GenBank/DDBJ whole genome shotgun (WGS) entry which is preliminary data.</text>
</comment>
<evidence type="ECO:0000259" key="18">
    <source>
        <dbReference type="Pfam" id="PF22461"/>
    </source>
</evidence>
<dbReference type="GO" id="GO:0009279">
    <property type="term" value="C:cell outer membrane"/>
    <property type="evidence" value="ECO:0007669"/>
    <property type="project" value="UniProtKB-SubCell"/>
</dbReference>
<dbReference type="GO" id="GO:0015159">
    <property type="term" value="F:polysaccharide transmembrane transporter activity"/>
    <property type="evidence" value="ECO:0007669"/>
    <property type="project" value="InterPro"/>
</dbReference>
<evidence type="ECO:0000256" key="2">
    <source>
        <dbReference type="ARBA" id="ARBA00009450"/>
    </source>
</evidence>
<sequence length="404" mass="43049">MNPPQVRHPASTRALLAGLALSLGGCAMAPGMYVGKQGAVEAPKRTTLLNVLNRPVEPVTVAGPADAAPPGAITPITPALIQQQRAARRDEVPAEVQALFAAPKTYTIGAGDVLNIVVWDHPELAITPAGATTTSNTLGGDSTTQSVVGNGYNVSPQGLIQFPYVGTVKLAGLNEYEARELITERLAKYIKNPQVTVRIQSYRSGRVYLDGEIRSPGLQALNDIPMTLPEAIGRAGGFTATADRASIALSRNGQTTLINLAQLTERGINPSRILLAHGDMVRVLGREEAKVFVLGEVLRPNSQPLRNGRLTLNEALSDSGGVNPISADPRQIFVVRTQNPEKPEIFHLDAQSPVAYALAEGFELKARDVVYVDPVPLVRWNRVISLILPSAQAVNVTRDATAAK</sequence>
<comment type="similarity">
    <text evidence="2">Belongs to the BexD/CtrA/VexA family.</text>
</comment>
<keyword evidence="6" id="KW-0812">Transmembrane</keyword>
<accession>A0A7C9J7V6</accession>
<name>A0A7C9J7V6_9BURK</name>
<evidence type="ECO:0000256" key="7">
    <source>
        <dbReference type="ARBA" id="ARBA00022729"/>
    </source>
</evidence>
<dbReference type="PANTHER" id="PTHR33619">
    <property type="entry name" value="POLYSACCHARIDE EXPORT PROTEIN GFCE-RELATED"/>
    <property type="match status" value="1"/>
</dbReference>
<evidence type="ECO:0000256" key="4">
    <source>
        <dbReference type="ARBA" id="ARBA00022452"/>
    </source>
</evidence>
<evidence type="ECO:0000256" key="9">
    <source>
        <dbReference type="ARBA" id="ARBA00023065"/>
    </source>
</evidence>
<evidence type="ECO:0000259" key="16">
    <source>
        <dbReference type="Pfam" id="PF02563"/>
    </source>
</evidence>
<keyword evidence="7 15" id="KW-0732">Signal</keyword>
<evidence type="ECO:0000256" key="11">
    <source>
        <dbReference type="ARBA" id="ARBA00023136"/>
    </source>
</evidence>
<dbReference type="Proteomes" id="UP000481947">
    <property type="component" value="Unassembled WGS sequence"/>
</dbReference>
<dbReference type="PANTHER" id="PTHR33619:SF3">
    <property type="entry name" value="POLYSACCHARIDE EXPORT PROTEIN GFCE-RELATED"/>
    <property type="match status" value="1"/>
</dbReference>
<feature type="signal peptide" evidence="15">
    <location>
        <begin position="1"/>
        <end position="29"/>
    </location>
</feature>
<dbReference type="GO" id="GO:0015288">
    <property type="term" value="F:porin activity"/>
    <property type="evidence" value="ECO:0007669"/>
    <property type="project" value="UniProtKB-KW"/>
</dbReference>
<dbReference type="Gene3D" id="1.20.5.70">
    <property type="match status" value="1"/>
</dbReference>
<evidence type="ECO:0000256" key="15">
    <source>
        <dbReference type="SAM" id="SignalP"/>
    </source>
</evidence>
<dbReference type="EMBL" id="VYSB01000014">
    <property type="protein sequence ID" value="MYZ52988.1"/>
    <property type="molecule type" value="Genomic_DNA"/>
</dbReference>